<protein>
    <recommendedName>
        <fullName evidence="4">Beta-barrel assembly-enhancing protease</fullName>
    </recommendedName>
</protein>
<name>A0A6L8RJM0_9ACTN</name>
<keyword evidence="1" id="KW-0812">Transmembrane</keyword>
<feature type="transmembrane region" description="Helical" evidence="1">
    <location>
        <begin position="6"/>
        <end position="25"/>
    </location>
</feature>
<evidence type="ECO:0000313" key="3">
    <source>
        <dbReference type="Proteomes" id="UP000481598"/>
    </source>
</evidence>
<dbReference type="EMBL" id="WWTB01000003">
    <property type="protein sequence ID" value="MZJ85272.1"/>
    <property type="molecule type" value="Genomic_DNA"/>
</dbReference>
<comment type="caution">
    <text evidence="2">The sequence shown here is derived from an EMBL/GenBank/DDBJ whole genome shotgun (WGS) entry which is preliminary data.</text>
</comment>
<proteinExistence type="predicted"/>
<dbReference type="Proteomes" id="UP000481598">
    <property type="component" value="Unassembled WGS sequence"/>
</dbReference>
<keyword evidence="1" id="KW-0472">Membrane</keyword>
<evidence type="ECO:0000256" key="1">
    <source>
        <dbReference type="SAM" id="Phobius"/>
    </source>
</evidence>
<evidence type="ECO:0000313" key="2">
    <source>
        <dbReference type="EMBL" id="MZJ85272.1"/>
    </source>
</evidence>
<reference evidence="2 3" key="1">
    <citation type="journal article" date="2019" name="Nat. Med.">
        <title>A library of human gut bacterial isolates paired with longitudinal multiomics data enables mechanistic microbiome research.</title>
        <authorList>
            <person name="Poyet M."/>
            <person name="Groussin M."/>
            <person name="Gibbons S.M."/>
            <person name="Avila-Pacheco J."/>
            <person name="Jiang X."/>
            <person name="Kearney S.M."/>
            <person name="Perrotta A.R."/>
            <person name="Berdy B."/>
            <person name="Zhao S."/>
            <person name="Lieberman T.D."/>
            <person name="Swanson P.K."/>
            <person name="Smith M."/>
            <person name="Roesemann S."/>
            <person name="Alexander J.E."/>
            <person name="Rich S.A."/>
            <person name="Livny J."/>
            <person name="Vlamakis H."/>
            <person name="Clish C."/>
            <person name="Bullock K."/>
            <person name="Deik A."/>
            <person name="Scott J."/>
            <person name="Pierce K.A."/>
            <person name="Xavier R.J."/>
            <person name="Alm E.J."/>
        </authorList>
    </citation>
    <scope>NUCLEOTIDE SEQUENCE [LARGE SCALE GENOMIC DNA]</scope>
    <source>
        <strain evidence="2 3">BIOML-A10</strain>
    </source>
</reference>
<dbReference type="RefSeq" id="WP_161154950.1">
    <property type="nucleotide sequence ID" value="NZ_WWSY01000001.1"/>
</dbReference>
<keyword evidence="1" id="KW-1133">Transmembrane helix</keyword>
<organism evidence="2 3">
    <name type="scientific">Collinsella aerofaciens</name>
    <dbReference type="NCBI Taxonomy" id="74426"/>
    <lineage>
        <taxon>Bacteria</taxon>
        <taxon>Bacillati</taxon>
        <taxon>Actinomycetota</taxon>
        <taxon>Coriobacteriia</taxon>
        <taxon>Coriobacteriales</taxon>
        <taxon>Coriobacteriaceae</taxon>
        <taxon>Collinsella</taxon>
    </lineage>
</organism>
<evidence type="ECO:0008006" key="4">
    <source>
        <dbReference type="Google" id="ProtNLM"/>
    </source>
</evidence>
<feature type="transmembrane region" description="Helical" evidence="1">
    <location>
        <begin position="37"/>
        <end position="56"/>
    </location>
</feature>
<gene>
    <name evidence="2" type="ORF">GT635_02165</name>
</gene>
<dbReference type="AlphaFoldDB" id="A0A6L8RJM0"/>
<sequence length="301" mass="33657">MISLVVATVLLLIHALVCLVLWTLMKLGLLPVRGHMLTVMVLVPLWGPLLVALLSVRSAVFGADLKDATLETLRINDDMHRSLLVQGRERDDGVVPLEEALIVNDPGDRRRLMLSMLTEDPDAYLAQLQAAKLNDDVEVAHYAATAVAQISKESDLKLQQLERAFKTDPSSHNLDAYCDFLGAYLDSGLAEGCVAQIQRQQYARLLARRCEREDVPALRIRYATALVDAGEIDKAEDVASQLVIDASDEQDVWMLCLRLAVIRRDGQAVQRVIDAIDKQHVYLNAENRERLAFWHEGEEAR</sequence>
<accession>A0A6L8RJM0</accession>